<evidence type="ECO:0000313" key="4">
    <source>
        <dbReference type="EMBL" id="SJZ87289.1"/>
    </source>
</evidence>
<evidence type="ECO:0000256" key="2">
    <source>
        <dbReference type="ARBA" id="ARBA00023315"/>
    </source>
</evidence>
<dbReference type="Pfam" id="PF13508">
    <property type="entry name" value="Acetyltransf_7"/>
    <property type="match status" value="1"/>
</dbReference>
<proteinExistence type="predicted"/>
<dbReference type="CDD" id="cd04301">
    <property type="entry name" value="NAT_SF"/>
    <property type="match status" value="1"/>
</dbReference>
<keyword evidence="2" id="KW-0012">Acyltransferase</keyword>
<reference evidence="4 5" key="1">
    <citation type="submission" date="2017-02" db="EMBL/GenBank/DDBJ databases">
        <authorList>
            <person name="Peterson S.W."/>
        </authorList>
    </citation>
    <scope>NUCLEOTIDE SEQUENCE [LARGE SCALE GENOMIC DNA]</scope>
    <source>
        <strain evidence="4 5">ATCC 17233</strain>
    </source>
</reference>
<feature type="domain" description="N-acetyltransferase" evidence="3">
    <location>
        <begin position="1"/>
        <end position="81"/>
    </location>
</feature>
<dbReference type="EMBL" id="FUXA01000011">
    <property type="protein sequence ID" value="SJZ87289.1"/>
    <property type="molecule type" value="Genomic_DNA"/>
</dbReference>
<dbReference type="PANTHER" id="PTHR43420:SF47">
    <property type="entry name" value="N-ACETYLTRANSFERASE DOMAIN-CONTAINING PROTEIN"/>
    <property type="match status" value="1"/>
</dbReference>
<dbReference type="RefSeq" id="WP_159444136.1">
    <property type="nucleotide sequence ID" value="NZ_FMTO01000010.1"/>
</dbReference>
<name>A0A1T4P756_9FIRM</name>
<dbReference type="Gene3D" id="3.40.630.30">
    <property type="match status" value="1"/>
</dbReference>
<dbReference type="AlphaFoldDB" id="A0A1T4P756"/>
<evidence type="ECO:0000259" key="3">
    <source>
        <dbReference type="PROSITE" id="PS51186"/>
    </source>
</evidence>
<dbReference type="PROSITE" id="PS51186">
    <property type="entry name" value="GNAT"/>
    <property type="match status" value="1"/>
</dbReference>
<sequence length="81" mass="9151">MKDVYILINGNDIIGSVALKGEEIDDLIVNSKYQGRGYGRQILLWALENINSKRIILRVAAWNKRAISLYEKNGFEIVGKA</sequence>
<dbReference type="PANTHER" id="PTHR43420">
    <property type="entry name" value="ACETYLTRANSFERASE"/>
    <property type="match status" value="1"/>
</dbReference>
<keyword evidence="1 4" id="KW-0808">Transferase</keyword>
<dbReference type="InterPro" id="IPR000182">
    <property type="entry name" value="GNAT_dom"/>
</dbReference>
<protein>
    <submittedName>
        <fullName evidence="4">Acetyltransferase (GNAT) family protein</fullName>
    </submittedName>
</protein>
<accession>A0A1T4P756</accession>
<organism evidence="4 5">
    <name type="scientific">Eubacterium ruminantium</name>
    <dbReference type="NCBI Taxonomy" id="42322"/>
    <lineage>
        <taxon>Bacteria</taxon>
        <taxon>Bacillati</taxon>
        <taxon>Bacillota</taxon>
        <taxon>Clostridia</taxon>
        <taxon>Eubacteriales</taxon>
        <taxon>Eubacteriaceae</taxon>
        <taxon>Eubacterium</taxon>
    </lineage>
</organism>
<dbReference type="GO" id="GO:0016747">
    <property type="term" value="F:acyltransferase activity, transferring groups other than amino-acyl groups"/>
    <property type="evidence" value="ECO:0007669"/>
    <property type="project" value="InterPro"/>
</dbReference>
<dbReference type="SUPFAM" id="SSF55729">
    <property type="entry name" value="Acyl-CoA N-acyltransferases (Nat)"/>
    <property type="match status" value="1"/>
</dbReference>
<dbReference type="InterPro" id="IPR016181">
    <property type="entry name" value="Acyl_CoA_acyltransferase"/>
</dbReference>
<dbReference type="Proteomes" id="UP000189857">
    <property type="component" value="Unassembled WGS sequence"/>
</dbReference>
<dbReference type="InterPro" id="IPR050680">
    <property type="entry name" value="YpeA/RimI_acetyltransf"/>
</dbReference>
<gene>
    <name evidence="4" type="ORF">SAMN02745110_01842</name>
</gene>
<evidence type="ECO:0000313" key="5">
    <source>
        <dbReference type="Proteomes" id="UP000189857"/>
    </source>
</evidence>
<evidence type="ECO:0000256" key="1">
    <source>
        <dbReference type="ARBA" id="ARBA00022679"/>
    </source>
</evidence>
<keyword evidence="5" id="KW-1185">Reference proteome</keyword>